<dbReference type="GO" id="GO:0030527">
    <property type="term" value="F:structural constituent of chromatin"/>
    <property type="evidence" value="ECO:0007669"/>
    <property type="project" value="InterPro"/>
</dbReference>
<dbReference type="CDD" id="cd13831">
    <property type="entry name" value="HU"/>
    <property type="match status" value="1"/>
</dbReference>
<proteinExistence type="predicted"/>
<dbReference type="InterPro" id="IPR010992">
    <property type="entry name" value="IHF-like_DNA-bd_dom_sf"/>
</dbReference>
<evidence type="ECO:0000313" key="2">
    <source>
        <dbReference type="EMBL" id="VAX30654.1"/>
    </source>
</evidence>
<evidence type="ECO:0000256" key="1">
    <source>
        <dbReference type="ARBA" id="ARBA00023125"/>
    </source>
</evidence>
<accession>A0A3B1D3A5</accession>
<dbReference type="InterPro" id="IPR020816">
    <property type="entry name" value="Histone-like_DNA-bd_CS"/>
</dbReference>
<protein>
    <submittedName>
        <fullName evidence="2">DNA-binding protein HU-beta</fullName>
    </submittedName>
</protein>
<name>A0A3B1D3A5_9ZZZZ</name>
<gene>
    <name evidence="2" type="ORF">MNBD_NITROSPIRAE02-211</name>
</gene>
<reference evidence="2" key="1">
    <citation type="submission" date="2018-06" db="EMBL/GenBank/DDBJ databases">
        <authorList>
            <person name="Zhirakovskaya E."/>
        </authorList>
    </citation>
    <scope>NUCLEOTIDE SEQUENCE</scope>
</reference>
<dbReference type="SMART" id="SM00411">
    <property type="entry name" value="BHL"/>
    <property type="match status" value="1"/>
</dbReference>
<dbReference type="Gene3D" id="4.10.520.10">
    <property type="entry name" value="IHF-like DNA-binding proteins"/>
    <property type="match status" value="1"/>
</dbReference>
<dbReference type="InterPro" id="IPR000119">
    <property type="entry name" value="Hist_DNA-bd"/>
</dbReference>
<sequence>MNKGELIEKVASVTESSKAVAAKAVSTVFDTISKTLKKGENVTIVGFGTFSVVKQKARKGRNPITGESIKIKARKSPKFKAGKGLKEIVAGKKK</sequence>
<dbReference type="PROSITE" id="PS00045">
    <property type="entry name" value="HISTONE_LIKE"/>
    <property type="match status" value="1"/>
</dbReference>
<dbReference type="PRINTS" id="PR01727">
    <property type="entry name" value="DNABINDINGHU"/>
</dbReference>
<organism evidence="2">
    <name type="scientific">hydrothermal vent metagenome</name>
    <dbReference type="NCBI Taxonomy" id="652676"/>
    <lineage>
        <taxon>unclassified sequences</taxon>
        <taxon>metagenomes</taxon>
        <taxon>ecological metagenomes</taxon>
    </lineage>
</organism>
<dbReference type="GO" id="GO:0003677">
    <property type="term" value="F:DNA binding"/>
    <property type="evidence" value="ECO:0007669"/>
    <property type="project" value="UniProtKB-KW"/>
</dbReference>
<keyword evidence="1 2" id="KW-0238">DNA-binding</keyword>
<dbReference type="GO" id="GO:0005829">
    <property type="term" value="C:cytosol"/>
    <property type="evidence" value="ECO:0007669"/>
    <property type="project" value="TreeGrafter"/>
</dbReference>
<dbReference type="Pfam" id="PF00216">
    <property type="entry name" value="Bac_DNA_binding"/>
    <property type="match status" value="1"/>
</dbReference>
<dbReference type="AlphaFoldDB" id="A0A3B1D3A5"/>
<dbReference type="PANTHER" id="PTHR33175">
    <property type="entry name" value="DNA-BINDING PROTEIN HU"/>
    <property type="match status" value="1"/>
</dbReference>
<dbReference type="EMBL" id="UOGH01000173">
    <property type="protein sequence ID" value="VAX30654.1"/>
    <property type="molecule type" value="Genomic_DNA"/>
</dbReference>
<dbReference type="SUPFAM" id="SSF47729">
    <property type="entry name" value="IHF-like DNA-binding proteins"/>
    <property type="match status" value="1"/>
</dbReference>
<dbReference type="PANTHER" id="PTHR33175:SF3">
    <property type="entry name" value="DNA-BINDING PROTEIN HU-BETA"/>
    <property type="match status" value="1"/>
</dbReference>